<accession>A0A0F9GYB6</accession>
<organism evidence="2">
    <name type="scientific">marine sediment metagenome</name>
    <dbReference type="NCBI Taxonomy" id="412755"/>
    <lineage>
        <taxon>unclassified sequences</taxon>
        <taxon>metagenomes</taxon>
        <taxon>ecological metagenomes</taxon>
    </lineage>
</organism>
<name>A0A0F9GYB6_9ZZZZ</name>
<proteinExistence type="predicted"/>
<reference evidence="2" key="1">
    <citation type="journal article" date="2015" name="Nature">
        <title>Complex archaea that bridge the gap between prokaryotes and eukaryotes.</title>
        <authorList>
            <person name="Spang A."/>
            <person name="Saw J.H."/>
            <person name="Jorgensen S.L."/>
            <person name="Zaremba-Niedzwiedzka K."/>
            <person name="Martijn J."/>
            <person name="Lind A.E."/>
            <person name="van Eijk R."/>
            <person name="Schleper C."/>
            <person name="Guy L."/>
            <person name="Ettema T.J."/>
        </authorList>
    </citation>
    <scope>NUCLEOTIDE SEQUENCE</scope>
</reference>
<keyword evidence="1" id="KW-0812">Transmembrane</keyword>
<dbReference type="EMBL" id="LAZR01018612">
    <property type="protein sequence ID" value="KKL95706.1"/>
    <property type="molecule type" value="Genomic_DNA"/>
</dbReference>
<feature type="transmembrane region" description="Helical" evidence="1">
    <location>
        <begin position="204"/>
        <end position="225"/>
    </location>
</feature>
<protein>
    <submittedName>
        <fullName evidence="2">Uncharacterized protein</fullName>
    </submittedName>
</protein>
<gene>
    <name evidence="2" type="ORF">LCGC14_1851890</name>
</gene>
<keyword evidence="1" id="KW-1133">Transmembrane helix</keyword>
<comment type="caution">
    <text evidence="2">The sequence shown here is derived from an EMBL/GenBank/DDBJ whole genome shotgun (WGS) entry which is preliminary data.</text>
</comment>
<dbReference type="AlphaFoldDB" id="A0A0F9GYB6"/>
<sequence>MKKLNKKLISLTLLAILAIGTIASVYGYQEYFYEWEDEGGGEEHGGCDHGDDDAIVSTDGEVSITLITTGTIAPYEEFVIMLEVTGFVEPLEDPYDGRFIHGISGYKGDNDEFSIPTTDHSENRRERVDDNGDYLNATLTGHSAMGNYYTLVAPGSAGTYTLVATAIAALNQSSGDEYPFVYCEGSIEITVVGSAGGSDDSIPGFITVVMLSAVGVAVLAIVLTVRRKKGILK</sequence>
<evidence type="ECO:0000313" key="2">
    <source>
        <dbReference type="EMBL" id="KKL95706.1"/>
    </source>
</evidence>
<evidence type="ECO:0000256" key="1">
    <source>
        <dbReference type="SAM" id="Phobius"/>
    </source>
</evidence>
<keyword evidence="1" id="KW-0472">Membrane</keyword>